<feature type="region of interest" description="Disordered" evidence="1">
    <location>
        <begin position="628"/>
        <end position="703"/>
    </location>
</feature>
<dbReference type="Proteomes" id="UP000297245">
    <property type="component" value="Unassembled WGS sequence"/>
</dbReference>
<dbReference type="PANTHER" id="PTHR31605:SF0">
    <property type="entry name" value="GLYCEROL-3-PHOSPHATE O-ACYLTRANSFERASE 1"/>
    <property type="match status" value="1"/>
</dbReference>
<accession>A0A4S8LXK9</accession>
<name>A0A4S8LXK9_DENBC</name>
<organism evidence="3 4">
    <name type="scientific">Dendrothele bispora (strain CBS 962.96)</name>
    <dbReference type="NCBI Taxonomy" id="1314807"/>
    <lineage>
        <taxon>Eukaryota</taxon>
        <taxon>Fungi</taxon>
        <taxon>Dikarya</taxon>
        <taxon>Basidiomycota</taxon>
        <taxon>Agaricomycotina</taxon>
        <taxon>Agaricomycetes</taxon>
        <taxon>Agaricomycetidae</taxon>
        <taxon>Agaricales</taxon>
        <taxon>Agaricales incertae sedis</taxon>
        <taxon>Dendrothele</taxon>
    </lineage>
</organism>
<feature type="domain" description="Phospholipid/glycerol acyltransferase" evidence="2">
    <location>
        <begin position="40"/>
        <end position="196"/>
    </location>
</feature>
<feature type="region of interest" description="Disordered" evidence="1">
    <location>
        <begin position="93"/>
        <end position="115"/>
    </location>
</feature>
<keyword evidence="4" id="KW-1185">Reference proteome</keyword>
<evidence type="ECO:0000259" key="2">
    <source>
        <dbReference type="SMART" id="SM00563"/>
    </source>
</evidence>
<feature type="region of interest" description="Disordered" evidence="1">
    <location>
        <begin position="355"/>
        <end position="376"/>
    </location>
</feature>
<dbReference type="Pfam" id="PF01553">
    <property type="entry name" value="Acyltransferase"/>
    <property type="match status" value="1"/>
</dbReference>
<sequence length="770" mass="85477">MVELKLVYRFLRKVSDWTIAGYYADVLVVGSENIPKDCPVIIASTHHNEMIDIATLAATIPHRRYLSFWAKASMFAHPVTNFVMSSVGAIPVNRNPNKEPTTSTSTSTSTSTASLAPSQLSQSSLFLSTSETLASNGIVGVFLEGTSYTQPKIVQVMSGAAWAAVEFLKWQHENENGNGSKESKELLVIPVGIVYTDKSRYMSRVRIEYGRPIPLESFKSQLFPSPSVSVPSTTNFVPTPDAQIVKRLVYEISDSLFQITINAEDWETLYSANMARQIMWGDDDRVPLKDWVEVGQTLLSFLSPTPDSTPSEIESIFRVKHSLTKYFSLLHYSSVSHATLERILPYSWPNPPPPPYNSNTKVNPNPNPSLNSNSNHIRPNLIPPTRLYLLQTLIHTLPPTFLSSTIHLILLLPTLPMYIPAYVSSHLVTKLLATPGEEEGVAQFMGVGGGLGRMGTWAAGYGAWVGRMVVGLGLKLGGKEVLTRIQNVPILSRLVGFLSSLSSSLSSSLLSCLPSSLSSLTSSLFSSLPSSMSRFLRTCPETLKTVLLLAVLETLLVKWYHLWIREAYKLFQDVKGIWRLNLLWALVRGPERVWGPAGVSGEKENLREKIKDGRELRELERYMVLPPPPENTFIRKRKREEKEKEKEKEEGKREGKEGNGVMLNGKSSSMMMMNGKSGFEGKPGLGLERTSSPPPSSPPPSVSIARLITPLLYAREEAKAELGRWLRDVERKEIAGLNHGMSLGGDDKSREKRKGKVEWLRNLGAEIPGY</sequence>
<dbReference type="SUPFAM" id="SSF69593">
    <property type="entry name" value="Glycerol-3-phosphate (1)-acyltransferase"/>
    <property type="match status" value="1"/>
</dbReference>
<evidence type="ECO:0000313" key="4">
    <source>
        <dbReference type="Proteomes" id="UP000297245"/>
    </source>
</evidence>
<gene>
    <name evidence="3" type="ORF">K435DRAFT_967049</name>
</gene>
<dbReference type="PANTHER" id="PTHR31605">
    <property type="entry name" value="GLYCEROL-3-PHOSPHATE O-ACYLTRANSFERASE 1"/>
    <property type="match status" value="1"/>
</dbReference>
<dbReference type="EMBL" id="ML179236">
    <property type="protein sequence ID" value="THU93908.1"/>
    <property type="molecule type" value="Genomic_DNA"/>
</dbReference>
<dbReference type="AlphaFoldDB" id="A0A4S8LXK9"/>
<feature type="compositionally biased region" description="Basic and acidic residues" evidence="1">
    <location>
        <begin position="640"/>
        <end position="657"/>
    </location>
</feature>
<dbReference type="GO" id="GO:0016287">
    <property type="term" value="F:glycerone-phosphate O-acyltransferase activity"/>
    <property type="evidence" value="ECO:0007669"/>
    <property type="project" value="TreeGrafter"/>
</dbReference>
<dbReference type="InterPro" id="IPR002123">
    <property type="entry name" value="Plipid/glycerol_acylTrfase"/>
</dbReference>
<evidence type="ECO:0000256" key="1">
    <source>
        <dbReference type="SAM" id="MobiDB-lite"/>
    </source>
</evidence>
<dbReference type="InterPro" id="IPR052744">
    <property type="entry name" value="GPAT/DAPAT"/>
</dbReference>
<dbReference type="GO" id="GO:0004366">
    <property type="term" value="F:glycerol-3-phosphate O-acyltransferase activity"/>
    <property type="evidence" value="ECO:0007669"/>
    <property type="project" value="TreeGrafter"/>
</dbReference>
<feature type="compositionally biased region" description="Low complexity" evidence="1">
    <location>
        <begin position="664"/>
        <end position="677"/>
    </location>
</feature>
<dbReference type="GO" id="GO:0008654">
    <property type="term" value="P:phospholipid biosynthetic process"/>
    <property type="evidence" value="ECO:0007669"/>
    <property type="project" value="TreeGrafter"/>
</dbReference>
<protein>
    <recommendedName>
        <fullName evidence="2">Phospholipid/glycerol acyltransferase domain-containing protein</fullName>
    </recommendedName>
</protein>
<dbReference type="OrthoDB" id="1044435at2759"/>
<evidence type="ECO:0000313" key="3">
    <source>
        <dbReference type="EMBL" id="THU93908.1"/>
    </source>
</evidence>
<proteinExistence type="predicted"/>
<dbReference type="SMART" id="SM00563">
    <property type="entry name" value="PlsC"/>
    <property type="match status" value="1"/>
</dbReference>
<feature type="compositionally biased region" description="Pro residues" evidence="1">
    <location>
        <begin position="692"/>
        <end position="701"/>
    </location>
</feature>
<reference evidence="3 4" key="1">
    <citation type="journal article" date="2019" name="Nat. Ecol. Evol.">
        <title>Megaphylogeny resolves global patterns of mushroom evolution.</title>
        <authorList>
            <person name="Varga T."/>
            <person name="Krizsan K."/>
            <person name="Foldi C."/>
            <person name="Dima B."/>
            <person name="Sanchez-Garcia M."/>
            <person name="Sanchez-Ramirez S."/>
            <person name="Szollosi G.J."/>
            <person name="Szarkandi J.G."/>
            <person name="Papp V."/>
            <person name="Albert L."/>
            <person name="Andreopoulos W."/>
            <person name="Angelini C."/>
            <person name="Antonin V."/>
            <person name="Barry K.W."/>
            <person name="Bougher N.L."/>
            <person name="Buchanan P."/>
            <person name="Buyck B."/>
            <person name="Bense V."/>
            <person name="Catcheside P."/>
            <person name="Chovatia M."/>
            <person name="Cooper J."/>
            <person name="Damon W."/>
            <person name="Desjardin D."/>
            <person name="Finy P."/>
            <person name="Geml J."/>
            <person name="Haridas S."/>
            <person name="Hughes K."/>
            <person name="Justo A."/>
            <person name="Karasinski D."/>
            <person name="Kautmanova I."/>
            <person name="Kiss B."/>
            <person name="Kocsube S."/>
            <person name="Kotiranta H."/>
            <person name="LaButti K.M."/>
            <person name="Lechner B.E."/>
            <person name="Liimatainen K."/>
            <person name="Lipzen A."/>
            <person name="Lukacs Z."/>
            <person name="Mihaltcheva S."/>
            <person name="Morgado L.N."/>
            <person name="Niskanen T."/>
            <person name="Noordeloos M.E."/>
            <person name="Ohm R.A."/>
            <person name="Ortiz-Santana B."/>
            <person name="Ovrebo C."/>
            <person name="Racz N."/>
            <person name="Riley R."/>
            <person name="Savchenko A."/>
            <person name="Shiryaev A."/>
            <person name="Soop K."/>
            <person name="Spirin V."/>
            <person name="Szebenyi C."/>
            <person name="Tomsovsky M."/>
            <person name="Tulloss R.E."/>
            <person name="Uehling J."/>
            <person name="Grigoriev I.V."/>
            <person name="Vagvolgyi C."/>
            <person name="Papp T."/>
            <person name="Martin F.M."/>
            <person name="Miettinen O."/>
            <person name="Hibbett D.S."/>
            <person name="Nagy L.G."/>
        </authorList>
    </citation>
    <scope>NUCLEOTIDE SEQUENCE [LARGE SCALE GENOMIC DNA]</scope>
    <source>
        <strain evidence="3 4">CBS 962.96</strain>
    </source>
</reference>
<feature type="compositionally biased region" description="Low complexity" evidence="1">
    <location>
        <begin position="99"/>
        <end position="115"/>
    </location>
</feature>